<dbReference type="VEuPathDB" id="FungiDB:SCHCODRAFT_02699494"/>
<evidence type="ECO:0000256" key="3">
    <source>
        <dbReference type="ARBA" id="ARBA00007823"/>
    </source>
</evidence>
<dbReference type="GO" id="GO:0005739">
    <property type="term" value="C:mitochondrion"/>
    <property type="evidence" value="ECO:0007669"/>
    <property type="project" value="TreeGrafter"/>
</dbReference>
<dbReference type="InterPro" id="IPR036866">
    <property type="entry name" value="RibonucZ/Hydroxyglut_hydro"/>
</dbReference>
<evidence type="ECO:0000256" key="2">
    <source>
        <dbReference type="ARBA" id="ARBA00001947"/>
    </source>
</evidence>
<dbReference type="FunCoup" id="D8Q1Y1">
    <property type="interactions" value="565"/>
</dbReference>
<evidence type="ECO:0000256" key="4">
    <source>
        <dbReference type="ARBA" id="ARBA00012477"/>
    </source>
</evidence>
<accession>D8Q1Y1</accession>
<feature type="domain" description="tRNase Z endonuclease" evidence="13">
    <location>
        <begin position="20"/>
        <end position="79"/>
    </location>
</feature>
<dbReference type="CDD" id="cd07718">
    <property type="entry name" value="RNaseZ_ELAC1_ELAC2-C-term-like_MBL-fold"/>
    <property type="match status" value="1"/>
</dbReference>
<name>D8Q1Y1_SCHCM</name>
<dbReference type="HOGENOM" id="CLU_006220_3_1_1"/>
<keyword evidence="5" id="KW-0819">tRNA processing</keyword>
<dbReference type="eggNOG" id="KOG2121">
    <property type="taxonomic scope" value="Eukaryota"/>
</dbReference>
<dbReference type="EMBL" id="GL377305">
    <property type="protein sequence ID" value="EFI98018.1"/>
    <property type="molecule type" value="Genomic_DNA"/>
</dbReference>
<evidence type="ECO:0000256" key="9">
    <source>
        <dbReference type="ARBA" id="ARBA00022801"/>
    </source>
</evidence>
<dbReference type="SUPFAM" id="SSF56281">
    <property type="entry name" value="Metallo-hydrolase/oxidoreductase"/>
    <property type="match status" value="2"/>
</dbReference>
<evidence type="ECO:0000313" key="14">
    <source>
        <dbReference type="EMBL" id="EFI98018.1"/>
    </source>
</evidence>
<dbReference type="Gene3D" id="3.60.15.10">
    <property type="entry name" value="Ribonuclease Z/Hydroxyacylglutathione hydrolase-like"/>
    <property type="match status" value="2"/>
</dbReference>
<comment type="cofactor">
    <cofactor evidence="2">
        <name>Zn(2+)</name>
        <dbReference type="ChEBI" id="CHEBI:29105"/>
    </cofactor>
</comment>
<dbReference type="InterPro" id="IPR027794">
    <property type="entry name" value="tRNase_Z_dom"/>
</dbReference>
<keyword evidence="8" id="KW-0255">Endonuclease</keyword>
<dbReference type="GO" id="GO:0046872">
    <property type="term" value="F:metal ion binding"/>
    <property type="evidence" value="ECO:0007669"/>
    <property type="project" value="UniProtKB-KW"/>
</dbReference>
<dbReference type="Pfam" id="PF13691">
    <property type="entry name" value="Lactamase_B_4"/>
    <property type="match status" value="1"/>
</dbReference>
<evidence type="ECO:0000256" key="8">
    <source>
        <dbReference type="ARBA" id="ARBA00022759"/>
    </source>
</evidence>
<comment type="catalytic activity">
    <reaction evidence="1">
        <text>Endonucleolytic cleavage of RNA, removing extra 3' nucleotides from tRNA precursor, generating 3' termini of tRNAs. A 3'-hydroxy group is left at the tRNA terminus and a 5'-phosphoryl group is left at the trailer molecule.</text>
        <dbReference type="EC" id="3.1.26.11"/>
    </reaction>
</comment>
<dbReference type="PANTHER" id="PTHR12553">
    <property type="entry name" value="ZINC PHOSPHODIESTERASE ELAC PROTEIN 2"/>
    <property type="match status" value="1"/>
</dbReference>
<evidence type="ECO:0000256" key="5">
    <source>
        <dbReference type="ARBA" id="ARBA00022694"/>
    </source>
</evidence>
<keyword evidence="6" id="KW-0540">Nuclease</keyword>
<keyword evidence="15" id="KW-1185">Reference proteome</keyword>
<dbReference type="AlphaFoldDB" id="D8Q1Y1"/>
<dbReference type="InterPro" id="IPR047151">
    <property type="entry name" value="RNZ2-like"/>
</dbReference>
<protein>
    <recommendedName>
        <fullName evidence="4">ribonuclease Z</fullName>
        <ecNumber evidence="4">3.1.26.11</ecNumber>
    </recommendedName>
</protein>
<dbReference type="GO" id="GO:0042781">
    <property type="term" value="F:3'-tRNA processing endoribonuclease activity"/>
    <property type="evidence" value="ECO:0007669"/>
    <property type="project" value="UniProtKB-EC"/>
</dbReference>
<keyword evidence="9" id="KW-0378">Hydrolase</keyword>
<comment type="similarity">
    <text evidence="3">Belongs to the RNase Z family.</text>
</comment>
<dbReference type="EC" id="3.1.26.11" evidence="4"/>
<dbReference type="Proteomes" id="UP000007431">
    <property type="component" value="Unassembled WGS sequence"/>
</dbReference>
<keyword evidence="10" id="KW-0862">Zinc</keyword>
<feature type="domain" description="Metallo-beta-lactamase" evidence="12">
    <location>
        <begin position="584"/>
        <end position="822"/>
    </location>
</feature>
<evidence type="ECO:0000259" key="13">
    <source>
        <dbReference type="Pfam" id="PF13691"/>
    </source>
</evidence>
<keyword evidence="7" id="KW-0479">Metal-binding</keyword>
<reference evidence="14 15" key="1">
    <citation type="journal article" date="2010" name="Nat. Biotechnol.">
        <title>Genome sequence of the model mushroom Schizophyllum commune.</title>
        <authorList>
            <person name="Ohm R.A."/>
            <person name="de Jong J.F."/>
            <person name="Lugones L.G."/>
            <person name="Aerts A."/>
            <person name="Kothe E."/>
            <person name="Stajich J.E."/>
            <person name="de Vries R.P."/>
            <person name="Record E."/>
            <person name="Levasseur A."/>
            <person name="Baker S.E."/>
            <person name="Bartholomew K.A."/>
            <person name="Coutinho P.M."/>
            <person name="Erdmann S."/>
            <person name="Fowler T.J."/>
            <person name="Gathman A.C."/>
            <person name="Lombard V."/>
            <person name="Henrissat B."/>
            <person name="Knabe N."/>
            <person name="Kuees U."/>
            <person name="Lilly W.W."/>
            <person name="Lindquist E."/>
            <person name="Lucas S."/>
            <person name="Magnuson J.K."/>
            <person name="Piumi F."/>
            <person name="Raudaskoski M."/>
            <person name="Salamov A."/>
            <person name="Schmutz J."/>
            <person name="Schwarze F.W.M.R."/>
            <person name="vanKuyk P.A."/>
            <person name="Horton J.S."/>
            <person name="Grigoriev I.V."/>
            <person name="Woesten H.A.B."/>
        </authorList>
    </citation>
    <scope>NUCLEOTIDE SEQUENCE [LARGE SCALE GENOMIC DNA]</scope>
    <source>
        <strain evidence="15">H4-8 / FGSC 9210</strain>
    </source>
</reference>
<dbReference type="GO" id="GO:1990180">
    <property type="term" value="P:mitochondrial tRNA 3'-end processing"/>
    <property type="evidence" value="ECO:0007669"/>
    <property type="project" value="TreeGrafter"/>
</dbReference>
<dbReference type="PANTHER" id="PTHR12553:SF49">
    <property type="entry name" value="ZINC PHOSPHODIESTERASE ELAC PROTEIN 2"/>
    <property type="match status" value="1"/>
</dbReference>
<organism evidence="15">
    <name type="scientific">Schizophyllum commune (strain H4-8 / FGSC 9210)</name>
    <name type="common">Split gill fungus</name>
    <dbReference type="NCBI Taxonomy" id="578458"/>
    <lineage>
        <taxon>Eukaryota</taxon>
        <taxon>Fungi</taxon>
        <taxon>Dikarya</taxon>
        <taxon>Basidiomycota</taxon>
        <taxon>Agaricomycotina</taxon>
        <taxon>Agaricomycetes</taxon>
        <taxon>Agaricomycetidae</taxon>
        <taxon>Agaricales</taxon>
        <taxon>Schizophyllaceae</taxon>
        <taxon>Schizophyllum</taxon>
    </lineage>
</organism>
<dbReference type="InParanoid" id="D8Q1Y1"/>
<dbReference type="InterPro" id="IPR001279">
    <property type="entry name" value="Metallo-B-lactamas"/>
</dbReference>
<evidence type="ECO:0000313" key="15">
    <source>
        <dbReference type="Proteomes" id="UP000007431"/>
    </source>
</evidence>
<feature type="region of interest" description="Disordered" evidence="11">
    <location>
        <begin position="230"/>
        <end position="282"/>
    </location>
</feature>
<evidence type="ECO:0000256" key="1">
    <source>
        <dbReference type="ARBA" id="ARBA00000402"/>
    </source>
</evidence>
<evidence type="ECO:0000256" key="7">
    <source>
        <dbReference type="ARBA" id="ARBA00022723"/>
    </source>
</evidence>
<evidence type="ECO:0000259" key="12">
    <source>
        <dbReference type="Pfam" id="PF12706"/>
    </source>
</evidence>
<gene>
    <name evidence="14" type="ORF">SCHCODRAFT_76260</name>
</gene>
<dbReference type="STRING" id="578458.D8Q1Y1"/>
<evidence type="ECO:0000256" key="11">
    <source>
        <dbReference type="SAM" id="MobiDB-lite"/>
    </source>
</evidence>
<dbReference type="Pfam" id="PF12706">
    <property type="entry name" value="Lactamase_B_2"/>
    <property type="match status" value="1"/>
</dbReference>
<dbReference type="OMA" id="INYICQL"/>
<evidence type="ECO:0000256" key="10">
    <source>
        <dbReference type="ARBA" id="ARBA00022833"/>
    </source>
</evidence>
<proteinExistence type="inferred from homology"/>
<feature type="region of interest" description="Disordered" evidence="11">
    <location>
        <begin position="155"/>
        <end position="190"/>
    </location>
</feature>
<sequence>MSRGQKGPNRAADTMDWSASVLTTLSSDTEPSVLVTFPHAKYIFNVSENTNRAFLQNSSNWKKIQGMFFTQASVQRMGGASGLLMTFADATIQKLNVVGPPGTGHYLASARSYLYRNTMAVEVTDVPMTQARDTLPEPVLKDRDISIYGLPVLPDATCPSERSPSPTSLKRKREPSPERSSKRTYAPAERMDADVTLDSILAREDFTPAMLSGAHATEYIQRVHGCMFSKQTQGGGKKSRKQQNQQVKGSGPIRAQPDVFRRGSLPPGFHAQLPQPVNVDPSTSRTPATLAYVVLGPRIRGKFDAAAATKLGVPFGPLRGDLAKGLNVTVKVQNEAGETIERVVQPSDVMSESIPPSAVLIFDVPSSAYIPSLVNSFTNAPLYSRLRSRKEEDTKDYAIRAIFHKLGKGVLDDPRYVEFMNGFPEQTHHIIASRDHCPDPITMTSAAFSQLRLNVLDPDIFHVPKFSLPSDTWLTDIPNLPPSTHVMTTDTQVHIRPPSPPKRDPYAQDKFHPVCQAPVELTQATREAFDKAQAVVSQRIAEGAVPKLPGADVTVLPLGTSSAVPSKYRNVSSTLIRIPGHGSILLDCGEGTWGQLAREYGTDESAPNNVYDVLRDIKCIFVSHLHADHHGGLSTLLAKRRQLDPPPKDPLFVYSIRRVHLYLRELQMLQDLGIDDPAGNGVYGMLSEGLHWRNTGSYHINGRYTLGGSEEWTDINLTTKRYRQMCELLGLRSFFAVDMLHRTRCYGCVIKHNDGWSISFSADTMPTDRLVWAGKGSTVVIHEATMNDNERELAAQKAHSTVGQAIEIAEKMSADNVLLTHFSARYPRLPPAVLNRSGEATARPLVTMAFDHARMTIGTMWKVNTYLPAIKQCMEDSADADDEGVDASVTVEADVVS</sequence>
<evidence type="ECO:0000256" key="6">
    <source>
        <dbReference type="ARBA" id="ARBA00022722"/>
    </source>
</evidence>